<name>A0A0F9T1K5_9ZZZZ</name>
<proteinExistence type="predicted"/>
<dbReference type="Gene3D" id="3.30.420.10">
    <property type="entry name" value="Ribonuclease H-like superfamily/Ribonuclease H"/>
    <property type="match status" value="1"/>
</dbReference>
<sequence>IDPKSKFYTEFTLRELYDDGEVINGRYLEKLCPIIDCEQVFNPFATCKHGNPESFGIMGIDNFFEDRTPNEKNLIEHYSSNGCEKLKNKKPVIAHYYWNSNRSYSFPLEIIRKSPKFDDAGEEASNLTDEVVINPDERFYRIEDYLEYFETLKEDKFPIILSEPLEIKSEYFEYNYFKKPTYLINNVKIKENPYYQIKNGNIIKERRNIKLIVLLPHPVEDLKNKIKKYFKDFTRWYNCKLDYKFVNLENTNLDELDIENGENSLYLILKEDPEENYDLISFLGKNLCRIHEIHLSTLINEELFKKDNIYSSIFHKLFPPFFLLNGTDKYKKIVGLSLQSYGSDKIITILQFKYDGVFKKGIYIKESDDRLLNEKVKNFLNMINKSENLILINGILNRSLIAYFNAQKFKYVYISDNSLVRFFRFSYNQPSRTGVPVGNGINFNDKWYIVSYASRRGTQKSIKIENSSLSESEFKDIAQICFEQTKYHPGFSQNSMKLPFPIHFGRKTLKRLKRLDFKELNLHYPIYL</sequence>
<dbReference type="SUPFAM" id="SSF53098">
    <property type="entry name" value="Ribonuclease H-like"/>
    <property type="match status" value="1"/>
</dbReference>
<accession>A0A0F9T1K5</accession>
<reference evidence="1" key="1">
    <citation type="journal article" date="2015" name="Nature">
        <title>Complex archaea that bridge the gap between prokaryotes and eukaryotes.</title>
        <authorList>
            <person name="Spang A."/>
            <person name="Saw J.H."/>
            <person name="Jorgensen S.L."/>
            <person name="Zaremba-Niedzwiedzka K."/>
            <person name="Martijn J."/>
            <person name="Lind A.E."/>
            <person name="van Eijk R."/>
            <person name="Schleper C."/>
            <person name="Guy L."/>
            <person name="Ettema T.J."/>
        </authorList>
    </citation>
    <scope>NUCLEOTIDE SEQUENCE</scope>
</reference>
<evidence type="ECO:0008006" key="2">
    <source>
        <dbReference type="Google" id="ProtNLM"/>
    </source>
</evidence>
<dbReference type="EMBL" id="LAZR01001551">
    <property type="protein sequence ID" value="KKN42886.1"/>
    <property type="molecule type" value="Genomic_DNA"/>
</dbReference>
<protein>
    <recommendedName>
        <fullName evidence="2">Piwi domain-containing protein</fullName>
    </recommendedName>
</protein>
<organism evidence="1">
    <name type="scientific">marine sediment metagenome</name>
    <dbReference type="NCBI Taxonomy" id="412755"/>
    <lineage>
        <taxon>unclassified sequences</taxon>
        <taxon>metagenomes</taxon>
        <taxon>ecological metagenomes</taxon>
    </lineage>
</organism>
<feature type="non-terminal residue" evidence="1">
    <location>
        <position position="1"/>
    </location>
</feature>
<evidence type="ECO:0000313" key="1">
    <source>
        <dbReference type="EMBL" id="KKN42886.1"/>
    </source>
</evidence>
<dbReference type="AlphaFoldDB" id="A0A0F9T1K5"/>
<dbReference type="InterPro" id="IPR012337">
    <property type="entry name" value="RNaseH-like_sf"/>
</dbReference>
<comment type="caution">
    <text evidence="1">The sequence shown here is derived from an EMBL/GenBank/DDBJ whole genome shotgun (WGS) entry which is preliminary data.</text>
</comment>
<gene>
    <name evidence="1" type="ORF">LCGC14_0708830</name>
</gene>
<dbReference type="GO" id="GO:0003676">
    <property type="term" value="F:nucleic acid binding"/>
    <property type="evidence" value="ECO:0007669"/>
    <property type="project" value="InterPro"/>
</dbReference>
<dbReference type="InterPro" id="IPR036397">
    <property type="entry name" value="RNaseH_sf"/>
</dbReference>